<dbReference type="AlphaFoldDB" id="A0A3N1CZF3"/>
<reference evidence="1 2" key="1">
    <citation type="submission" date="2018-11" db="EMBL/GenBank/DDBJ databases">
        <title>Sequencing the genomes of 1000 actinobacteria strains.</title>
        <authorList>
            <person name="Klenk H.-P."/>
        </authorList>
    </citation>
    <scope>NUCLEOTIDE SEQUENCE [LARGE SCALE GENOMIC DNA]</scope>
    <source>
        <strain evidence="1 2">DSM 44254</strain>
    </source>
</reference>
<dbReference type="Proteomes" id="UP000272400">
    <property type="component" value="Unassembled WGS sequence"/>
</dbReference>
<organism evidence="1 2">
    <name type="scientific">Actinocorallia herbida</name>
    <dbReference type="NCBI Taxonomy" id="58109"/>
    <lineage>
        <taxon>Bacteria</taxon>
        <taxon>Bacillati</taxon>
        <taxon>Actinomycetota</taxon>
        <taxon>Actinomycetes</taxon>
        <taxon>Streptosporangiales</taxon>
        <taxon>Thermomonosporaceae</taxon>
        <taxon>Actinocorallia</taxon>
    </lineage>
</organism>
<comment type="caution">
    <text evidence="1">The sequence shown here is derived from an EMBL/GenBank/DDBJ whole genome shotgun (WGS) entry which is preliminary data.</text>
</comment>
<sequence>MLLLYVQPWVTNVIPPPPTPTPKFQGEAVKVTKVTPVEREDDHSWLLPGPTDDAAVVALNREIDAAGGLGSRGGDRAMREFGAVEARYSTVEVELEGNRAGPVRITDIRAVADCSEPLSGTYFDGSPQGGEKVVKIGFDLDSRSPVAQKMERRAGEDEPRFAGPYFADEKYSLHNGEQLTVRLTARAFNGFCEYRYELELIVAGKPTTQLFPSKSDEPFRVSGFHVLRGYENLPPYARSQNVDCTRYQSVYAGGFYQASQPDTPWVPSKDAEHRCTGQGG</sequence>
<accession>A0A3N1CZF3</accession>
<evidence type="ECO:0000313" key="2">
    <source>
        <dbReference type="Proteomes" id="UP000272400"/>
    </source>
</evidence>
<protein>
    <submittedName>
        <fullName evidence="1">Uncharacterized protein</fullName>
    </submittedName>
</protein>
<evidence type="ECO:0000313" key="1">
    <source>
        <dbReference type="EMBL" id="ROO86632.1"/>
    </source>
</evidence>
<gene>
    <name evidence="1" type="ORF">EDD29_4206</name>
</gene>
<dbReference type="EMBL" id="RJKE01000001">
    <property type="protein sequence ID" value="ROO86632.1"/>
    <property type="molecule type" value="Genomic_DNA"/>
</dbReference>
<proteinExistence type="predicted"/>
<keyword evidence="2" id="KW-1185">Reference proteome</keyword>
<name>A0A3N1CZF3_9ACTN</name>